<proteinExistence type="predicted"/>
<protein>
    <submittedName>
        <fullName evidence="1">Uncharacterized protein</fullName>
    </submittedName>
</protein>
<reference evidence="2" key="1">
    <citation type="journal article" date="2019" name="Int. J. Syst. Evol. Microbiol.">
        <title>The Global Catalogue of Microorganisms (GCM) 10K type strain sequencing project: providing services to taxonomists for standard genome sequencing and annotation.</title>
        <authorList>
            <consortium name="The Broad Institute Genomics Platform"/>
            <consortium name="The Broad Institute Genome Sequencing Center for Infectious Disease"/>
            <person name="Wu L."/>
            <person name="Ma J."/>
        </authorList>
    </citation>
    <scope>NUCLEOTIDE SEQUENCE [LARGE SCALE GENOMIC DNA]</scope>
    <source>
        <strain evidence="2">JCM 17017</strain>
    </source>
</reference>
<sequence>MSEESTNTGVPDGVLRFGVDLGEGRIATTLDYPLVPSVPPEQPYLGTVGGPGFKIDGDEMRSQQLLWLWPAPGSVKLDVVVEWPVFDIPVTRTSLEVDN</sequence>
<comment type="caution">
    <text evidence="1">The sequence shown here is derived from an EMBL/GenBank/DDBJ whole genome shotgun (WGS) entry which is preliminary data.</text>
</comment>
<name>A0ABP7HC70_9PSEU</name>
<evidence type="ECO:0000313" key="1">
    <source>
        <dbReference type="EMBL" id="GAA3790803.1"/>
    </source>
</evidence>
<evidence type="ECO:0000313" key="2">
    <source>
        <dbReference type="Proteomes" id="UP001501624"/>
    </source>
</evidence>
<keyword evidence="2" id="KW-1185">Reference proteome</keyword>
<accession>A0ABP7HC70</accession>
<organism evidence="1 2">
    <name type="scientific">Amycolatopsis tucumanensis</name>
    <dbReference type="NCBI Taxonomy" id="401106"/>
    <lineage>
        <taxon>Bacteria</taxon>
        <taxon>Bacillati</taxon>
        <taxon>Actinomycetota</taxon>
        <taxon>Actinomycetes</taxon>
        <taxon>Pseudonocardiales</taxon>
        <taxon>Pseudonocardiaceae</taxon>
        <taxon>Amycolatopsis</taxon>
    </lineage>
</organism>
<gene>
    <name evidence="1" type="ORF">GCM10022380_04020</name>
</gene>
<dbReference type="Proteomes" id="UP001501624">
    <property type="component" value="Unassembled WGS sequence"/>
</dbReference>
<dbReference type="EMBL" id="BAABCM010000001">
    <property type="protein sequence ID" value="GAA3790803.1"/>
    <property type="molecule type" value="Genomic_DNA"/>
</dbReference>